<dbReference type="EMBL" id="HBNS01055831">
    <property type="protein sequence ID" value="CAE4658912.1"/>
    <property type="molecule type" value="Transcribed_RNA"/>
</dbReference>
<dbReference type="Pfam" id="PF13424">
    <property type="entry name" value="TPR_12"/>
    <property type="match status" value="1"/>
</dbReference>
<dbReference type="SMART" id="SM00028">
    <property type="entry name" value="TPR"/>
    <property type="match status" value="6"/>
</dbReference>
<proteinExistence type="predicted"/>
<dbReference type="PANTHER" id="PTHR45641">
    <property type="entry name" value="TETRATRICOPEPTIDE REPEAT PROTEIN (AFU_ORTHOLOGUE AFUA_6G03870)"/>
    <property type="match status" value="1"/>
</dbReference>
<feature type="compositionally biased region" description="Polar residues" evidence="4">
    <location>
        <begin position="75"/>
        <end position="93"/>
    </location>
</feature>
<dbReference type="Pfam" id="PF13374">
    <property type="entry name" value="TPR_10"/>
    <property type="match status" value="1"/>
</dbReference>
<organism evidence="5">
    <name type="scientific">Ditylum brightwellii</name>
    <dbReference type="NCBI Taxonomy" id="49249"/>
    <lineage>
        <taxon>Eukaryota</taxon>
        <taxon>Sar</taxon>
        <taxon>Stramenopiles</taxon>
        <taxon>Ochrophyta</taxon>
        <taxon>Bacillariophyta</taxon>
        <taxon>Mediophyceae</taxon>
        <taxon>Lithodesmiophycidae</taxon>
        <taxon>Lithodesmiales</taxon>
        <taxon>Lithodesmiaceae</taxon>
        <taxon>Ditylum</taxon>
    </lineage>
</organism>
<dbReference type="PROSITE" id="PS50005">
    <property type="entry name" value="TPR"/>
    <property type="match status" value="2"/>
</dbReference>
<reference evidence="5" key="1">
    <citation type="submission" date="2021-01" db="EMBL/GenBank/DDBJ databases">
        <authorList>
            <person name="Corre E."/>
            <person name="Pelletier E."/>
            <person name="Niang G."/>
            <person name="Scheremetjew M."/>
            <person name="Finn R."/>
            <person name="Kale V."/>
            <person name="Holt S."/>
            <person name="Cochrane G."/>
            <person name="Meng A."/>
            <person name="Brown T."/>
            <person name="Cohen L."/>
        </authorList>
    </citation>
    <scope>NUCLEOTIDE SEQUENCE</scope>
    <source>
        <strain evidence="5">GSO104</strain>
    </source>
</reference>
<feature type="repeat" description="TPR" evidence="3">
    <location>
        <begin position="153"/>
        <end position="186"/>
    </location>
</feature>
<protein>
    <recommendedName>
        <fullName evidence="6">MalT-like TPR region domain-containing protein</fullName>
    </recommendedName>
</protein>
<evidence type="ECO:0000256" key="2">
    <source>
        <dbReference type="ARBA" id="ARBA00022803"/>
    </source>
</evidence>
<dbReference type="SUPFAM" id="SSF48452">
    <property type="entry name" value="TPR-like"/>
    <property type="match status" value="1"/>
</dbReference>
<feature type="compositionally biased region" description="Low complexity" evidence="4">
    <location>
        <begin position="63"/>
        <end position="74"/>
    </location>
</feature>
<evidence type="ECO:0000256" key="4">
    <source>
        <dbReference type="SAM" id="MobiDB-lite"/>
    </source>
</evidence>
<evidence type="ECO:0000313" key="5">
    <source>
        <dbReference type="EMBL" id="CAE4658912.1"/>
    </source>
</evidence>
<feature type="repeat" description="TPR" evidence="3">
    <location>
        <begin position="267"/>
        <end position="300"/>
    </location>
</feature>
<accession>A0A7S4SXU6</accession>
<keyword evidence="2 3" id="KW-0802">TPR repeat</keyword>
<feature type="region of interest" description="Disordered" evidence="4">
    <location>
        <begin position="43"/>
        <end position="119"/>
    </location>
</feature>
<sequence length="468" mass="51691">MPSVNFAAGTRDSRTDHTLLIDIASQLSPLDLAEINSGKLQYNGSVPTIDPKSTSEMSAGNAPKTLLLPKSSPPNRVQRSVSLSSPRFPSTSGHHPLLHPPSKERHHRRVSSSSSSGTSLMLSMTYDDEAIEELWENLRKRQQLLGSSHHKVGLAYNHIGNCHFRRGEMDAALSAYFEALKVYKDDFNNHNEAEKDPDDSFSSIDSVASAESGKYPALALCMCNIGTVQWRTDNINKAVESLEESVRIFRRFYATTGKSPTESIGLSTAWYNLGLAYSLRADYSEALEAFEKARAGFASTQGVNCVDVARVMDAMGKVSLLRGNSEKALACHRTALRMKMATLGYSHPSVLCSMMNVAAAYKARSELEDARSMYYEVLRVQKSILSQARQVAGNGSWSRSVVADVAQTLNLLGLVNEERGDIIHAIKCYDESLESYIEAGISQNDNRVVKLRQRRSAHEKIINDTYLD</sequence>
<dbReference type="InterPro" id="IPR011990">
    <property type="entry name" value="TPR-like_helical_dom_sf"/>
</dbReference>
<keyword evidence="1" id="KW-0677">Repeat</keyword>
<gene>
    <name evidence="5" type="ORF">DBRI00130_LOCUS40322</name>
</gene>
<dbReference type="InterPro" id="IPR019734">
    <property type="entry name" value="TPR_rpt"/>
</dbReference>
<feature type="compositionally biased region" description="Polar residues" evidence="4">
    <location>
        <begin position="43"/>
        <end position="58"/>
    </location>
</feature>
<evidence type="ECO:0000256" key="1">
    <source>
        <dbReference type="ARBA" id="ARBA00022737"/>
    </source>
</evidence>
<evidence type="ECO:0008006" key="6">
    <source>
        <dbReference type="Google" id="ProtNLM"/>
    </source>
</evidence>
<dbReference type="PANTHER" id="PTHR45641:SF19">
    <property type="entry name" value="NEPHROCYSTIN-3"/>
    <property type="match status" value="1"/>
</dbReference>
<name>A0A7S4SXU6_9STRA</name>
<evidence type="ECO:0000256" key="3">
    <source>
        <dbReference type="PROSITE-ProRule" id="PRU00339"/>
    </source>
</evidence>
<dbReference type="AlphaFoldDB" id="A0A7S4SXU6"/>
<dbReference type="PROSITE" id="PS50293">
    <property type="entry name" value="TPR_REGION"/>
    <property type="match status" value="1"/>
</dbReference>
<dbReference type="Gene3D" id="1.25.40.10">
    <property type="entry name" value="Tetratricopeptide repeat domain"/>
    <property type="match status" value="2"/>
</dbReference>